<feature type="region of interest" description="Disordered" evidence="1">
    <location>
        <begin position="1"/>
        <end position="33"/>
    </location>
</feature>
<evidence type="ECO:0000256" key="1">
    <source>
        <dbReference type="SAM" id="MobiDB-lite"/>
    </source>
</evidence>
<dbReference type="InterPro" id="IPR015943">
    <property type="entry name" value="WD40/YVTN_repeat-like_dom_sf"/>
</dbReference>
<dbReference type="Gene3D" id="2.40.10.480">
    <property type="match status" value="1"/>
</dbReference>
<accession>A0ABV9RTR9</accession>
<dbReference type="InterPro" id="IPR002372">
    <property type="entry name" value="PQQ_rpt_dom"/>
</dbReference>
<keyword evidence="2" id="KW-0472">Membrane</keyword>
<dbReference type="Proteomes" id="UP001595859">
    <property type="component" value="Unassembled WGS sequence"/>
</dbReference>
<keyword evidence="2" id="KW-1133">Transmembrane helix</keyword>
<name>A0ABV9RTR9_9PSEU</name>
<protein>
    <submittedName>
        <fullName evidence="4">PQQ-binding-like beta-propeller repeat protein</fullName>
    </submittedName>
</protein>
<dbReference type="InterPro" id="IPR011047">
    <property type="entry name" value="Quinoprotein_ADH-like_sf"/>
</dbReference>
<evidence type="ECO:0000313" key="5">
    <source>
        <dbReference type="Proteomes" id="UP001595859"/>
    </source>
</evidence>
<evidence type="ECO:0000259" key="3">
    <source>
        <dbReference type="Pfam" id="PF13360"/>
    </source>
</evidence>
<dbReference type="RefSeq" id="WP_378053302.1">
    <property type="nucleotide sequence ID" value="NZ_JBHSIS010000002.1"/>
</dbReference>
<organism evidence="4 5">
    <name type="scientific">Actinophytocola glycyrrhizae</name>
    <dbReference type="NCBI Taxonomy" id="2044873"/>
    <lineage>
        <taxon>Bacteria</taxon>
        <taxon>Bacillati</taxon>
        <taxon>Actinomycetota</taxon>
        <taxon>Actinomycetes</taxon>
        <taxon>Pseudonocardiales</taxon>
        <taxon>Pseudonocardiaceae</taxon>
    </lineage>
</organism>
<evidence type="ECO:0000313" key="4">
    <source>
        <dbReference type="EMBL" id="MFC4851998.1"/>
    </source>
</evidence>
<feature type="domain" description="Pyrrolo-quinoline quinone repeat" evidence="3">
    <location>
        <begin position="112"/>
        <end position="267"/>
    </location>
</feature>
<keyword evidence="2" id="KW-0812">Transmembrane</keyword>
<sequence>MTDPIDPPAGGASSTEPAARPANADRAAEVDSAPARPDVLATLRGRRPLVLAAAAVLLVAAVVTTLLVTLGDADRPVPPGTMPTLGSQFAAPPTGQDTSTPAVPAPLPSFRGNPLWTLPLPPGSDEHDVPEFAVTDHGYVLVNDKDVVGLDRAGTELWRFAPPATDYFRAEVTGSQVFLGYRNPDEDRWPQPEVIVALDAATGAELWRETEASFWSVTTDTIYLSVCYGGQNNHIGDCELSARDPRTNSIRWAIPTYASSRVVNDSQEPQAAPTPPYLLIGSYPTGRESYVLSSHDPGTGATLGSGFRGPDGDIGSVSTASERMVVTTEDHDDNPADGCTATLIGFSVAGADEIWRHTARTAKELDGKRCGRQPVSRNRGRMAVTTENGAPSVLNVETGAIEWSAPQKGQALAASDTTLLVAESAAEGTVELVAYRVGNAKPVWRAPFPGNVDAALVTITDTHAVVTRTDAAGYDLKTGEGWSYGGVPAQDTATWFAVCDATACRAYPVG</sequence>
<dbReference type="Pfam" id="PF13360">
    <property type="entry name" value="PQQ_2"/>
    <property type="match status" value="1"/>
</dbReference>
<proteinExistence type="predicted"/>
<comment type="caution">
    <text evidence="4">The sequence shown here is derived from an EMBL/GenBank/DDBJ whole genome shotgun (WGS) entry which is preliminary data.</text>
</comment>
<gene>
    <name evidence="4" type="ORF">ACFPCV_00680</name>
</gene>
<keyword evidence="5" id="KW-1185">Reference proteome</keyword>
<dbReference type="SUPFAM" id="SSF50998">
    <property type="entry name" value="Quinoprotein alcohol dehydrogenase-like"/>
    <property type="match status" value="2"/>
</dbReference>
<dbReference type="EMBL" id="JBHSIS010000002">
    <property type="protein sequence ID" value="MFC4851998.1"/>
    <property type="molecule type" value="Genomic_DNA"/>
</dbReference>
<reference evidence="5" key="1">
    <citation type="journal article" date="2019" name="Int. J. Syst. Evol. Microbiol.">
        <title>The Global Catalogue of Microorganisms (GCM) 10K type strain sequencing project: providing services to taxonomists for standard genome sequencing and annotation.</title>
        <authorList>
            <consortium name="The Broad Institute Genomics Platform"/>
            <consortium name="The Broad Institute Genome Sequencing Center for Infectious Disease"/>
            <person name="Wu L."/>
            <person name="Ma J."/>
        </authorList>
    </citation>
    <scope>NUCLEOTIDE SEQUENCE [LARGE SCALE GENOMIC DNA]</scope>
    <source>
        <strain evidence="5">ZS-22-S1</strain>
    </source>
</reference>
<dbReference type="Gene3D" id="2.130.10.10">
    <property type="entry name" value="YVTN repeat-like/Quinoprotein amine dehydrogenase"/>
    <property type="match status" value="1"/>
</dbReference>
<evidence type="ECO:0000256" key="2">
    <source>
        <dbReference type="SAM" id="Phobius"/>
    </source>
</evidence>
<feature type="transmembrane region" description="Helical" evidence="2">
    <location>
        <begin position="49"/>
        <end position="70"/>
    </location>
</feature>